<organism evidence="3 4">
    <name type="scientific">Lithohypha guttulata</name>
    <dbReference type="NCBI Taxonomy" id="1690604"/>
    <lineage>
        <taxon>Eukaryota</taxon>
        <taxon>Fungi</taxon>
        <taxon>Dikarya</taxon>
        <taxon>Ascomycota</taxon>
        <taxon>Pezizomycotina</taxon>
        <taxon>Eurotiomycetes</taxon>
        <taxon>Chaetothyriomycetidae</taxon>
        <taxon>Chaetothyriales</taxon>
        <taxon>Trichomeriaceae</taxon>
        <taxon>Lithohypha</taxon>
    </lineage>
</organism>
<dbReference type="InterPro" id="IPR019819">
    <property type="entry name" value="Carboxylesterase_B_CS"/>
</dbReference>
<dbReference type="EMBL" id="JAVRRG010000114">
    <property type="protein sequence ID" value="KAK5084153.1"/>
    <property type="molecule type" value="Genomic_DNA"/>
</dbReference>
<gene>
    <name evidence="3" type="ORF">LTR24_007513</name>
</gene>
<dbReference type="InterPro" id="IPR050309">
    <property type="entry name" value="Type-B_Carboxylest/Lipase"/>
</dbReference>
<dbReference type="Pfam" id="PF00135">
    <property type="entry name" value="COesterase"/>
    <property type="match status" value="2"/>
</dbReference>
<dbReference type="InterPro" id="IPR002018">
    <property type="entry name" value="CarbesteraseB"/>
</dbReference>
<evidence type="ECO:0000313" key="4">
    <source>
        <dbReference type="Proteomes" id="UP001345013"/>
    </source>
</evidence>
<feature type="domain" description="Carboxylesterase type B" evidence="2">
    <location>
        <begin position="15"/>
        <end position="182"/>
    </location>
</feature>
<name>A0ABR0K2P7_9EURO</name>
<feature type="signal peptide" evidence="1">
    <location>
        <begin position="1"/>
        <end position="16"/>
    </location>
</feature>
<comment type="caution">
    <text evidence="3">The sequence shown here is derived from an EMBL/GenBank/DDBJ whole genome shotgun (WGS) entry which is preliminary data.</text>
</comment>
<dbReference type="PANTHER" id="PTHR11559">
    <property type="entry name" value="CARBOXYLESTERASE"/>
    <property type="match status" value="1"/>
</dbReference>
<evidence type="ECO:0000256" key="1">
    <source>
        <dbReference type="SAM" id="SignalP"/>
    </source>
</evidence>
<evidence type="ECO:0000313" key="3">
    <source>
        <dbReference type="EMBL" id="KAK5084153.1"/>
    </source>
</evidence>
<feature type="chain" id="PRO_5047209858" description="Carboxylesterase type B domain-containing protein" evidence="1">
    <location>
        <begin position="17"/>
        <end position="477"/>
    </location>
</feature>
<proteinExistence type="predicted"/>
<accession>A0ABR0K2P7</accession>
<keyword evidence="1" id="KW-0732">Signal</keyword>
<dbReference type="SUPFAM" id="SSF53474">
    <property type="entry name" value="alpha/beta-Hydrolases"/>
    <property type="match status" value="1"/>
</dbReference>
<dbReference type="PROSITE" id="PS00941">
    <property type="entry name" value="CARBOXYLESTERASE_B_2"/>
    <property type="match status" value="1"/>
</dbReference>
<feature type="domain" description="Carboxylesterase type B" evidence="2">
    <location>
        <begin position="271"/>
        <end position="407"/>
    </location>
</feature>
<reference evidence="3 4" key="1">
    <citation type="submission" date="2023-08" db="EMBL/GenBank/DDBJ databases">
        <title>Black Yeasts Isolated from many extreme environments.</title>
        <authorList>
            <person name="Coleine C."/>
            <person name="Stajich J.E."/>
            <person name="Selbmann L."/>
        </authorList>
    </citation>
    <scope>NUCLEOTIDE SEQUENCE [LARGE SCALE GENOMIC DNA]</scope>
    <source>
        <strain evidence="3 4">CCFEE 5885</strain>
    </source>
</reference>
<dbReference type="InterPro" id="IPR029058">
    <property type="entry name" value="AB_hydrolase_fold"/>
</dbReference>
<evidence type="ECO:0000259" key="2">
    <source>
        <dbReference type="Pfam" id="PF00135"/>
    </source>
</evidence>
<dbReference type="Gene3D" id="3.40.50.1820">
    <property type="entry name" value="alpha/beta hydrolase"/>
    <property type="match status" value="2"/>
</dbReference>
<sequence length="477" mass="50564">MLPFVLLLAASCAAQSVTLPGGTLQGGQCTTSNASFFYSVPYAQPPTGDLRFAAPQPYNGTLGQATTPSPKCPQFSQSFIEYPYSEDCLYLNVWVPPNANNLPVKVWIYGGGNTAGSISNQTYNGCNLATDPIVVSVNYRLGPLGFLGLQDFGIEGNMGIQDQLLGLRWVRKNIQAFGGDPAACLRSLSLSQLNVTLPRPTGPTINPASISGFGPFVDGEIVPANHADVGVQPTRRQRPQDITEAVYLAYLNSTFGSAASTVENRYPVSAFNSTPFPAFSALVQVYTQTNFWCPAYAGLTRAAQNGVPVWTYRWGQAPSCAWYNVFPPGVLPIFGAAHTAEIPFVFANVDNNPPPDGDCSFTAAEKSLSRQMVGFWTSIAANGNPGSEWPQFETEGTTGINIINESSSVTPGMVDYSVCSFFQQISAGAAGNSSTSATSSGADSPVATYTSGANSMVTQLSWLLVVVAVVGVCTIFM</sequence>
<keyword evidence="4" id="KW-1185">Reference proteome</keyword>
<protein>
    <recommendedName>
        <fullName evidence="2">Carboxylesterase type B domain-containing protein</fullName>
    </recommendedName>
</protein>
<dbReference type="Proteomes" id="UP001345013">
    <property type="component" value="Unassembled WGS sequence"/>
</dbReference>